<dbReference type="GO" id="GO:0009007">
    <property type="term" value="F:site-specific DNA-methyltransferase (adenine-specific) activity"/>
    <property type="evidence" value="ECO:0007669"/>
    <property type="project" value="UniProtKB-EC"/>
</dbReference>
<dbReference type="EC" id="2.1.1.72" evidence="4"/>
<organism evidence="4 5">
    <name type="scientific">Nocardia farcinica</name>
    <dbReference type="NCBI Taxonomy" id="37329"/>
    <lineage>
        <taxon>Bacteria</taxon>
        <taxon>Bacillati</taxon>
        <taxon>Actinomycetota</taxon>
        <taxon>Actinomycetes</taxon>
        <taxon>Mycobacteriales</taxon>
        <taxon>Nocardiaceae</taxon>
        <taxon>Nocardia</taxon>
    </lineage>
</organism>
<dbReference type="InterPro" id="IPR036388">
    <property type="entry name" value="WH-like_DNA-bd_sf"/>
</dbReference>
<dbReference type="SUPFAM" id="SSF46955">
    <property type="entry name" value="Putative DNA-binding domain"/>
    <property type="match status" value="1"/>
</dbReference>
<evidence type="ECO:0000313" key="5">
    <source>
        <dbReference type="Proteomes" id="UP000057820"/>
    </source>
</evidence>
<dbReference type="InterPro" id="IPR052916">
    <property type="entry name" value="Type-I_RE_MTase_Subunit"/>
</dbReference>
<keyword evidence="1" id="KW-0680">Restriction system</keyword>
<dbReference type="InterPro" id="IPR029063">
    <property type="entry name" value="SAM-dependent_MTases_sf"/>
</dbReference>
<feature type="region of interest" description="Disordered" evidence="2">
    <location>
        <begin position="638"/>
        <end position="661"/>
    </location>
</feature>
<dbReference type="Gene3D" id="3.40.50.150">
    <property type="entry name" value="Vaccinia Virus protein VP39"/>
    <property type="match status" value="1"/>
</dbReference>
<dbReference type="GO" id="GO:0003677">
    <property type="term" value="F:DNA binding"/>
    <property type="evidence" value="ECO:0007669"/>
    <property type="project" value="InterPro"/>
</dbReference>
<dbReference type="CDD" id="cd02440">
    <property type="entry name" value="AdoMet_MTases"/>
    <property type="match status" value="1"/>
</dbReference>
<sequence>MSKTVSTISAAELSRLAGVTRATVSNWRRRHTDFPKPVGGSEARPVFDLAQVRAWLAEHDIATSEAPLTELRTWLRSDAAPQAVARFMRSLRSADAGWAVEADDEVDTEFARRAVALLERVRQEDGARAAVDALADRALEEALASGVHRTPDPIAALMAELAVTAAGPRVRTALDPACGSGALLLAAAARGVVDLHGQDALPVQVERARLTVSAETGLEADIRLGDSLQADAFADLTADVVLTNPPYGQRDWGAAELAFDTRWQYGLPSRMESELAWVQHAVAHLRPGGVAAVLLPPAVAARPSGRKIRANLVRAGILRAVIALPPGAALPWHVGLQIWVLQRPLPDVRPADHVLFVDTTLMGAIGEGEQSTDWQLVTDQVTRAWRAFDEGGDPGAEADAAAAVGSIDVLDESVDLTPSRYVHLVVDTGALTGQLESTAHRLAAAGDELEAVRASLDGWLEGAARTWRHVTVAELAGHGWLQWIRAQSAAREDSGTGGESAVTGPGSGDDVGIEVGDVLLATARGDRQGGRAVRVAGPDDVAAARGPNLHTLRVDTDRLDPWFLAGFLLAGNSSAARATTMRFDPGRLRVPVLTLAEQQRYGALLRRLFRLRSAAAQAAAAVDDLADKVVAGLTTGGIAPAGDAEESAGEPFGDAGSSDGR</sequence>
<dbReference type="PANTHER" id="PTHR42998">
    <property type="entry name" value="TYPE I RESTRICTION ENZYME HINDVIIP M PROTEIN-RELATED"/>
    <property type="match status" value="1"/>
</dbReference>
<evidence type="ECO:0000256" key="1">
    <source>
        <dbReference type="ARBA" id="ARBA00022747"/>
    </source>
</evidence>
<dbReference type="Pfam" id="PF02384">
    <property type="entry name" value="N6_Mtase"/>
    <property type="match status" value="1"/>
</dbReference>
<proteinExistence type="predicted"/>
<dbReference type="PRINTS" id="PR00507">
    <property type="entry name" value="N12N6MTFRASE"/>
</dbReference>
<keyword evidence="4" id="KW-0489">Methyltransferase</keyword>
<reference evidence="5" key="1">
    <citation type="submission" date="2015-03" db="EMBL/GenBank/DDBJ databases">
        <authorList>
            <consortium name="Pathogen Informatics"/>
        </authorList>
    </citation>
    <scope>NUCLEOTIDE SEQUENCE [LARGE SCALE GENOMIC DNA]</scope>
    <source>
        <strain evidence="5">NCTC11134</strain>
    </source>
</reference>
<dbReference type="RefSeq" id="WP_060592617.1">
    <property type="nucleotide sequence ID" value="NZ_CP031418.1"/>
</dbReference>
<dbReference type="GO" id="GO:0008170">
    <property type="term" value="F:N-methyltransferase activity"/>
    <property type="evidence" value="ECO:0007669"/>
    <property type="project" value="InterPro"/>
</dbReference>
<evidence type="ECO:0000256" key="2">
    <source>
        <dbReference type="SAM" id="MobiDB-lite"/>
    </source>
</evidence>
<dbReference type="InterPro" id="IPR009061">
    <property type="entry name" value="DNA-bd_dom_put_sf"/>
</dbReference>
<dbReference type="KEGG" id="nfr:ERS450000_02442"/>
<dbReference type="Proteomes" id="UP000057820">
    <property type="component" value="Chromosome 1"/>
</dbReference>
<dbReference type="EMBL" id="LN868938">
    <property type="protein sequence ID" value="CRY77518.1"/>
    <property type="molecule type" value="Genomic_DNA"/>
</dbReference>
<gene>
    <name evidence="4" type="ORF">ERS450000_02442</name>
</gene>
<protein>
    <submittedName>
        <fullName evidence="4">Probable type I restriction enzyme BthVORF4518P M protein</fullName>
        <ecNumber evidence="4">2.1.1.72</ecNumber>
    </submittedName>
</protein>
<dbReference type="PROSITE" id="PS00092">
    <property type="entry name" value="N6_MTASE"/>
    <property type="match status" value="1"/>
</dbReference>
<name>A0A0H5NQ20_NOCFR</name>
<evidence type="ECO:0000313" key="4">
    <source>
        <dbReference type="EMBL" id="CRY77518.1"/>
    </source>
</evidence>
<feature type="domain" description="DNA methylase adenine-specific" evidence="3">
    <location>
        <begin position="137"/>
        <end position="423"/>
    </location>
</feature>
<dbReference type="Gene3D" id="1.10.10.10">
    <property type="entry name" value="Winged helix-like DNA-binding domain superfamily/Winged helix DNA-binding domain"/>
    <property type="match status" value="1"/>
</dbReference>
<dbReference type="SUPFAM" id="SSF53335">
    <property type="entry name" value="S-adenosyl-L-methionine-dependent methyltransferases"/>
    <property type="match status" value="1"/>
</dbReference>
<dbReference type="SUPFAM" id="SSF116734">
    <property type="entry name" value="DNA methylase specificity domain"/>
    <property type="match status" value="1"/>
</dbReference>
<dbReference type="GO" id="GO:0032259">
    <property type="term" value="P:methylation"/>
    <property type="evidence" value="ECO:0007669"/>
    <property type="project" value="UniProtKB-KW"/>
</dbReference>
<dbReference type="PANTHER" id="PTHR42998:SF1">
    <property type="entry name" value="TYPE I RESTRICTION ENZYME HINDI METHYLASE SUBUNIT"/>
    <property type="match status" value="1"/>
</dbReference>
<dbReference type="InterPro" id="IPR003356">
    <property type="entry name" value="DNA_methylase_A-5"/>
</dbReference>
<dbReference type="GO" id="GO:0009307">
    <property type="term" value="P:DNA restriction-modification system"/>
    <property type="evidence" value="ECO:0007669"/>
    <property type="project" value="UniProtKB-KW"/>
</dbReference>
<dbReference type="AlphaFoldDB" id="A0A0H5NQ20"/>
<keyword evidence="4" id="KW-0808">Transferase</keyword>
<dbReference type="InterPro" id="IPR002052">
    <property type="entry name" value="DNA_methylase_N6_adenine_CS"/>
</dbReference>
<evidence type="ECO:0000259" key="3">
    <source>
        <dbReference type="Pfam" id="PF02384"/>
    </source>
</evidence>
<accession>A0A0H5NQ20</accession>